<proteinExistence type="inferred from homology"/>
<dbReference type="Proteomes" id="UP000193334">
    <property type="component" value="Chromosome"/>
</dbReference>
<dbReference type="STRING" id="1941349.STSP1_01946"/>
<comment type="similarity">
    <text evidence="1">Belongs to the sulfatase family.</text>
</comment>
<feature type="domain" description="Sulfatase N-terminal" evidence="5">
    <location>
        <begin position="43"/>
        <end position="450"/>
    </location>
</feature>
<dbReference type="PANTHER" id="PTHR42693">
    <property type="entry name" value="ARYLSULFATASE FAMILY MEMBER"/>
    <property type="match status" value="1"/>
</dbReference>
<dbReference type="GO" id="GO:0004065">
    <property type="term" value="F:arylsulfatase activity"/>
    <property type="evidence" value="ECO:0007669"/>
    <property type="project" value="UniProtKB-EC"/>
</dbReference>
<dbReference type="InterPro" id="IPR050738">
    <property type="entry name" value="Sulfatase"/>
</dbReference>
<evidence type="ECO:0000256" key="1">
    <source>
        <dbReference type="ARBA" id="ARBA00008779"/>
    </source>
</evidence>
<reference evidence="7" key="1">
    <citation type="submission" date="2017-04" db="EMBL/GenBank/DDBJ databases">
        <title>Comparative genomics and description of representatives of a novel lineage of planctomycetes thriving in anoxic sediments.</title>
        <authorList>
            <person name="Spring S."/>
            <person name="Bunk B."/>
            <person name="Sproer C."/>
        </authorList>
    </citation>
    <scope>NUCLEOTIDE SEQUENCE [LARGE SCALE GENOMIC DNA]</scope>
    <source>
        <strain evidence="7">ST-PulAB-D4</strain>
    </source>
</reference>
<organism evidence="6 7">
    <name type="scientific">Sedimentisphaera salicampi</name>
    <dbReference type="NCBI Taxonomy" id="1941349"/>
    <lineage>
        <taxon>Bacteria</taxon>
        <taxon>Pseudomonadati</taxon>
        <taxon>Planctomycetota</taxon>
        <taxon>Phycisphaerae</taxon>
        <taxon>Sedimentisphaerales</taxon>
        <taxon>Sedimentisphaeraceae</taxon>
        <taxon>Sedimentisphaera</taxon>
    </lineage>
</organism>
<dbReference type="RefSeq" id="WP_085756171.1">
    <property type="nucleotide sequence ID" value="NZ_CP021023.1"/>
</dbReference>
<dbReference type="Gene3D" id="3.40.720.10">
    <property type="entry name" value="Alkaline Phosphatase, subunit A"/>
    <property type="match status" value="1"/>
</dbReference>
<evidence type="ECO:0000256" key="4">
    <source>
        <dbReference type="ARBA" id="ARBA00022837"/>
    </source>
</evidence>
<dbReference type="SUPFAM" id="SSF53649">
    <property type="entry name" value="Alkaline phosphatase-like"/>
    <property type="match status" value="1"/>
</dbReference>
<keyword evidence="4" id="KW-0106">Calcium</keyword>
<evidence type="ECO:0000313" key="6">
    <source>
        <dbReference type="EMBL" id="ARN57535.1"/>
    </source>
</evidence>
<name>A0A1W6LP16_9BACT</name>
<dbReference type="EMBL" id="CP021023">
    <property type="protein sequence ID" value="ARN57535.1"/>
    <property type="molecule type" value="Genomic_DNA"/>
</dbReference>
<dbReference type="GO" id="GO:0046872">
    <property type="term" value="F:metal ion binding"/>
    <property type="evidence" value="ECO:0007669"/>
    <property type="project" value="UniProtKB-KW"/>
</dbReference>
<evidence type="ECO:0000259" key="5">
    <source>
        <dbReference type="Pfam" id="PF00884"/>
    </source>
</evidence>
<keyword evidence="7" id="KW-1185">Reference proteome</keyword>
<accession>A0A1W6LP16</accession>
<keyword evidence="2" id="KW-0479">Metal-binding</keyword>
<dbReference type="KEGG" id="pbp:STSP1_01946"/>
<gene>
    <name evidence="6" type="primary">atsA_41</name>
    <name evidence="6" type="ORF">STSP1_01946</name>
</gene>
<dbReference type="InterPro" id="IPR017850">
    <property type="entry name" value="Alkaline_phosphatase_core_sf"/>
</dbReference>
<dbReference type="AlphaFoldDB" id="A0A1W6LP16"/>
<dbReference type="InterPro" id="IPR000917">
    <property type="entry name" value="Sulfatase_N"/>
</dbReference>
<dbReference type="InterPro" id="IPR024607">
    <property type="entry name" value="Sulfatase_CS"/>
</dbReference>
<evidence type="ECO:0000256" key="2">
    <source>
        <dbReference type="ARBA" id="ARBA00022723"/>
    </source>
</evidence>
<dbReference type="PROSITE" id="PS00149">
    <property type="entry name" value="SULFATASE_2"/>
    <property type="match status" value="1"/>
</dbReference>
<sequence>MNRRKFLQRAGFAAVAAPFAGHINAFGANSANISGAAEAAKRPNILLVLFDDLGYSDLGCYGGELPTPNIDKLAESGLRYTHMTNSARCCPSRASLLTGLHPGQTGIPNFGGSLVDNCVTLGEALGKSGYQTYHVGKWHVGAKEGTRPTDRGFDEFYGFYRGYAQDQWEPDKYHRLPEGRKPEITYDKENFYATDAFNDYTLEFLDQAKKKDKPWFMYLAHSSPHFPVQAPYESVKPLLDTYRKGWDKLREQRFERQKEIGLVNHDGWKLTDRSLVPVENNNKIANGYSGEPNPSWDSLPEDRQEDLAHRMAIYAAMVKHVDEGIGKIVQKLKDQGEYENTIIMVLSDNGACYEWGPFGFDGRSRAGITKLHKGEELKKMGGPGTHHAYGSAWANLCNTPFRLYKHFTHQGGIVTPFIVHWPAGLNSTDRWVRDYTHIIDVMPTLLDVAKAKYPRVYNGSRIQPMEGVSLTKTFEPGGKLEPRTLCYNHQKARAIIKGKWKMVWGKRFPEPIEWELYDIEKDPCETENVADKHPEVVKSLSNEWQRWKVRTKAQSRGNK</sequence>
<evidence type="ECO:0000256" key="3">
    <source>
        <dbReference type="ARBA" id="ARBA00022801"/>
    </source>
</evidence>
<evidence type="ECO:0000313" key="7">
    <source>
        <dbReference type="Proteomes" id="UP000193334"/>
    </source>
</evidence>
<dbReference type="CDD" id="cd16025">
    <property type="entry name" value="PAS_like"/>
    <property type="match status" value="1"/>
</dbReference>
<protein>
    <submittedName>
        <fullName evidence="6">Arylsulfatase</fullName>
        <ecNumber evidence="6">3.1.6.1</ecNumber>
    </submittedName>
</protein>
<keyword evidence="3 6" id="KW-0378">Hydrolase</keyword>
<dbReference type="Gene3D" id="3.30.1120.10">
    <property type="match status" value="1"/>
</dbReference>
<dbReference type="PANTHER" id="PTHR42693:SF53">
    <property type="entry name" value="ENDO-4-O-SULFATASE"/>
    <property type="match status" value="1"/>
</dbReference>
<dbReference type="EC" id="3.1.6.1" evidence="6"/>
<dbReference type="Pfam" id="PF00884">
    <property type="entry name" value="Sulfatase"/>
    <property type="match status" value="1"/>
</dbReference>